<evidence type="ECO:0000313" key="3">
    <source>
        <dbReference type="Proteomes" id="UP001156641"/>
    </source>
</evidence>
<dbReference type="Proteomes" id="UP001156641">
    <property type="component" value="Unassembled WGS sequence"/>
</dbReference>
<gene>
    <name evidence="2" type="ORF">GCM10010909_12620</name>
</gene>
<feature type="transmembrane region" description="Helical" evidence="1">
    <location>
        <begin position="21"/>
        <end position="40"/>
    </location>
</feature>
<keyword evidence="1" id="KW-0812">Transmembrane</keyword>
<reference evidence="3" key="1">
    <citation type="journal article" date="2019" name="Int. J. Syst. Evol. Microbiol.">
        <title>The Global Catalogue of Microorganisms (GCM) 10K type strain sequencing project: providing services to taxonomists for standard genome sequencing and annotation.</title>
        <authorList>
            <consortium name="The Broad Institute Genomics Platform"/>
            <consortium name="The Broad Institute Genome Sequencing Center for Infectious Disease"/>
            <person name="Wu L."/>
            <person name="Ma J."/>
        </authorList>
    </citation>
    <scope>NUCLEOTIDE SEQUENCE [LARGE SCALE GENOMIC DNA]</scope>
    <source>
        <strain evidence="3">NBRC 112502</strain>
    </source>
</reference>
<comment type="caution">
    <text evidence="2">The sequence shown here is derived from an EMBL/GenBank/DDBJ whole genome shotgun (WGS) entry which is preliminary data.</text>
</comment>
<dbReference type="RefSeq" id="WP_284257282.1">
    <property type="nucleotide sequence ID" value="NZ_BSOS01000026.1"/>
</dbReference>
<keyword evidence="1" id="KW-0472">Membrane</keyword>
<feature type="transmembrane region" description="Helical" evidence="1">
    <location>
        <begin position="94"/>
        <end position="115"/>
    </location>
</feature>
<keyword evidence="1" id="KW-1133">Transmembrane helix</keyword>
<feature type="transmembrane region" description="Helical" evidence="1">
    <location>
        <begin position="60"/>
        <end position="82"/>
    </location>
</feature>
<evidence type="ECO:0000256" key="1">
    <source>
        <dbReference type="SAM" id="Phobius"/>
    </source>
</evidence>
<name>A0ABQ6A5L9_9PROT</name>
<accession>A0ABQ6A5L9</accession>
<proteinExistence type="predicted"/>
<keyword evidence="3" id="KW-1185">Reference proteome</keyword>
<evidence type="ECO:0000313" key="2">
    <source>
        <dbReference type="EMBL" id="GLR66582.1"/>
    </source>
</evidence>
<protein>
    <submittedName>
        <fullName evidence="2">Uncharacterized protein</fullName>
    </submittedName>
</protein>
<sequence length="116" mass="12631">MADIISNQIRPDQEMRSNAKDWPLISGVGLSVLALTYLTAAAHARHEGATQASGSSQSVWFPLELFVIAISPALIGFIFIWSERHLQSKATRRLLRNLGVFGVGLILAAWAAAVFQ</sequence>
<organism evidence="2 3">
    <name type="scientific">Acidocella aquatica</name>
    <dbReference type="NCBI Taxonomy" id="1922313"/>
    <lineage>
        <taxon>Bacteria</taxon>
        <taxon>Pseudomonadati</taxon>
        <taxon>Pseudomonadota</taxon>
        <taxon>Alphaproteobacteria</taxon>
        <taxon>Acetobacterales</taxon>
        <taxon>Acidocellaceae</taxon>
        <taxon>Acidocella</taxon>
    </lineage>
</organism>
<dbReference type="EMBL" id="BSOS01000026">
    <property type="protein sequence ID" value="GLR66582.1"/>
    <property type="molecule type" value="Genomic_DNA"/>
</dbReference>